<evidence type="ECO:0008006" key="5">
    <source>
        <dbReference type="Google" id="ProtNLM"/>
    </source>
</evidence>
<dbReference type="InterPro" id="IPR027944">
    <property type="entry name" value="SEO_C"/>
</dbReference>
<proteinExistence type="predicted"/>
<sequence length="704" mass="80432">MAVAPQKTQLIRGDRHMFSASDDSVVMKQILATHSPDGRDVDVRPLLHVVEDVLHRANPAVVMTPHPPHSDQVDLIEEKMNQNGIVGMLEALAYTIHKVSCEITYKCSGGVEPHATTVSVFNILSSYSWDAKVVMALAAFAVSYGEFWLTAQLHTVNPLAKSVAALKQVPEILEHSEILKPRFDALSTLVKAMLDVTKCIIAFKELPAEYITADTHSMTIAMTHIPTAVYWTIRSAVACASQIIGLIGIGHEYIASTTEVWELSSLAHKVNNIHEHLLKQLNLCHQHINDKRHIEAFQTLVRLFETVHIDNIKILKALMYSKDDLPLLDGSTKRRVNVEVLRRKIVMLLISDLDISNEEVYVLAQIYNDTAEHGGKMERHYEVVWLPVADRGQWTEAKEEAFNRNVAVMPWYSLAHPSLLDRAVIKYIREMWHFEKRPLLVVLDPQGKVVCPNAFHMMWIWGSLAYPFSSLREENLWKEETWRLELLVDEIDPMILSWMKEGRFVCLYGGEDIQWIRKFTAAMKRVANEARIPLEMIYVGKSNPNQRLRRVVNTIAEENLSGYWQDLAMMWFFWVRLESMWHSKMQHGRTIENDAIMQEVMTMLSFDGSDEGWALIAHGSTDIVKSHGKKILDCISEYDAWKESVEVEGFLPALANALLPYQTHEHCTRLILPGNTGKLPMENVVCAECKRPMEKYILYRCCTD</sequence>
<dbReference type="GO" id="GO:0010088">
    <property type="term" value="P:phloem development"/>
    <property type="evidence" value="ECO:0007669"/>
    <property type="project" value="InterPro"/>
</dbReference>
<feature type="domain" description="Sieve element occlusion N-terminal" evidence="1">
    <location>
        <begin position="21"/>
        <end position="308"/>
    </location>
</feature>
<dbReference type="AlphaFoldDB" id="A0AAV7EFX3"/>
<dbReference type="PANTHER" id="PTHR33232:SF20">
    <property type="entry name" value="PROTEIN SIEVE ELEMENT OCCLUSION B-LIKE"/>
    <property type="match status" value="1"/>
</dbReference>
<dbReference type="InterPro" id="IPR027942">
    <property type="entry name" value="SEO_N"/>
</dbReference>
<dbReference type="Pfam" id="PF14576">
    <property type="entry name" value="SEO_N"/>
    <property type="match status" value="1"/>
</dbReference>
<accession>A0AAV7EFX3</accession>
<keyword evidence="4" id="KW-1185">Reference proteome</keyword>
<evidence type="ECO:0000259" key="1">
    <source>
        <dbReference type="Pfam" id="PF14576"/>
    </source>
</evidence>
<feature type="domain" description="Sieve element occlusion C-terminal" evidence="2">
    <location>
        <begin position="472"/>
        <end position="703"/>
    </location>
</feature>
<organism evidence="3 4">
    <name type="scientific">Aristolochia fimbriata</name>
    <name type="common">White veined hardy Dutchman's pipe vine</name>
    <dbReference type="NCBI Taxonomy" id="158543"/>
    <lineage>
        <taxon>Eukaryota</taxon>
        <taxon>Viridiplantae</taxon>
        <taxon>Streptophyta</taxon>
        <taxon>Embryophyta</taxon>
        <taxon>Tracheophyta</taxon>
        <taxon>Spermatophyta</taxon>
        <taxon>Magnoliopsida</taxon>
        <taxon>Magnoliidae</taxon>
        <taxon>Piperales</taxon>
        <taxon>Aristolochiaceae</taxon>
        <taxon>Aristolochia</taxon>
    </lineage>
</organism>
<dbReference type="EMBL" id="JAINDJ010000005">
    <property type="protein sequence ID" value="KAG9446472.1"/>
    <property type="molecule type" value="Genomic_DNA"/>
</dbReference>
<reference evidence="3 4" key="1">
    <citation type="submission" date="2021-07" db="EMBL/GenBank/DDBJ databases">
        <title>The Aristolochia fimbriata genome: insights into angiosperm evolution, floral development and chemical biosynthesis.</title>
        <authorList>
            <person name="Jiao Y."/>
        </authorList>
    </citation>
    <scope>NUCLEOTIDE SEQUENCE [LARGE SCALE GENOMIC DNA]</scope>
    <source>
        <strain evidence="3">IBCAS-2021</strain>
        <tissue evidence="3">Leaf</tissue>
    </source>
</reference>
<name>A0AAV7EFX3_ARIFI</name>
<comment type="caution">
    <text evidence="3">The sequence shown here is derived from an EMBL/GenBank/DDBJ whole genome shotgun (WGS) entry which is preliminary data.</text>
</comment>
<dbReference type="Proteomes" id="UP000825729">
    <property type="component" value="Unassembled WGS sequence"/>
</dbReference>
<evidence type="ECO:0000313" key="4">
    <source>
        <dbReference type="Proteomes" id="UP000825729"/>
    </source>
</evidence>
<evidence type="ECO:0000313" key="3">
    <source>
        <dbReference type="EMBL" id="KAG9446472.1"/>
    </source>
</evidence>
<dbReference type="InterPro" id="IPR039299">
    <property type="entry name" value="SEOA"/>
</dbReference>
<evidence type="ECO:0000259" key="2">
    <source>
        <dbReference type="Pfam" id="PF14577"/>
    </source>
</evidence>
<dbReference type="PANTHER" id="PTHR33232">
    <property type="entry name" value="PROTEIN SIEVE ELEMENT OCCLUSION B-LIKE"/>
    <property type="match status" value="1"/>
</dbReference>
<protein>
    <recommendedName>
        <fullName evidence="5">Protein SIEVE ELEMENT OCCLUSION B-like</fullName>
    </recommendedName>
</protein>
<gene>
    <name evidence="3" type="ORF">H6P81_012600</name>
</gene>
<dbReference type="Pfam" id="PF14577">
    <property type="entry name" value="SEO_C"/>
    <property type="match status" value="1"/>
</dbReference>